<organism evidence="16 17">
    <name type="scientific">Trichomonas vaginalis (strain ATCC PRA-98 / G3)</name>
    <dbReference type="NCBI Taxonomy" id="412133"/>
    <lineage>
        <taxon>Eukaryota</taxon>
        <taxon>Metamonada</taxon>
        <taxon>Parabasalia</taxon>
        <taxon>Trichomonadida</taxon>
        <taxon>Trichomonadidae</taxon>
        <taxon>Trichomonas</taxon>
    </lineage>
</organism>
<keyword evidence="5" id="KW-0107">Calcium channel</keyword>
<evidence type="ECO:0000256" key="12">
    <source>
        <dbReference type="ARBA" id="ARBA00023136"/>
    </source>
</evidence>
<reference evidence="16" key="1">
    <citation type="submission" date="2006-10" db="EMBL/GenBank/DDBJ databases">
        <authorList>
            <person name="Amadeo P."/>
            <person name="Zhao Q."/>
            <person name="Wortman J."/>
            <person name="Fraser-Liggett C."/>
            <person name="Carlton J."/>
        </authorList>
    </citation>
    <scope>NUCLEOTIDE SEQUENCE</scope>
    <source>
        <strain evidence="16">G3</strain>
    </source>
</reference>
<gene>
    <name evidence="16" type="ORF">TVAG_477310</name>
</gene>
<keyword evidence="8" id="KW-0106">Calcium</keyword>
<evidence type="ECO:0000256" key="14">
    <source>
        <dbReference type="SAM" id="Coils"/>
    </source>
</evidence>
<dbReference type="PANTHER" id="PTHR20917">
    <property type="entry name" value="PNAS-RELATED"/>
    <property type="match status" value="1"/>
</dbReference>
<evidence type="ECO:0000256" key="1">
    <source>
        <dbReference type="ARBA" id="ARBA00004477"/>
    </source>
</evidence>
<dbReference type="PANTHER" id="PTHR20917:SF0">
    <property type="entry name" value="CALCIUM LOAD-ACTIVATED CALCIUM CHANNEL"/>
    <property type="match status" value="1"/>
</dbReference>
<dbReference type="Proteomes" id="UP000001542">
    <property type="component" value="Unassembled WGS sequence"/>
</dbReference>
<dbReference type="KEGG" id="tva:4756252"/>
<keyword evidence="4" id="KW-0109">Calcium transport</keyword>
<proteinExistence type="inferred from homology"/>
<evidence type="ECO:0000256" key="9">
    <source>
        <dbReference type="ARBA" id="ARBA00022989"/>
    </source>
</evidence>
<comment type="similarity">
    <text evidence="2">Belongs to the TMCO1 family.</text>
</comment>
<keyword evidence="11" id="KW-0406">Ion transport</keyword>
<evidence type="ECO:0000256" key="6">
    <source>
        <dbReference type="ARBA" id="ARBA00022692"/>
    </source>
</evidence>
<evidence type="ECO:0000256" key="4">
    <source>
        <dbReference type="ARBA" id="ARBA00022568"/>
    </source>
</evidence>
<dbReference type="GO" id="GO:0005262">
    <property type="term" value="F:calcium channel activity"/>
    <property type="evidence" value="ECO:0000318"/>
    <property type="project" value="GO_Central"/>
</dbReference>
<name>A2F9D9_TRIV3</name>
<dbReference type="GO" id="GO:0005737">
    <property type="term" value="C:cytoplasm"/>
    <property type="evidence" value="ECO:0000318"/>
    <property type="project" value="GO_Central"/>
</dbReference>
<dbReference type="VEuPathDB" id="TrichDB:TVAG_477310"/>
<accession>A2F9D9</accession>
<dbReference type="InterPro" id="IPR008559">
    <property type="entry name" value="TMCO1"/>
</dbReference>
<dbReference type="OrthoDB" id="342726at2759"/>
<evidence type="ECO:0000313" key="16">
    <source>
        <dbReference type="EMBL" id="EAX98458.1"/>
    </source>
</evidence>
<keyword evidence="12 15" id="KW-0472">Membrane</keyword>
<evidence type="ECO:0000256" key="15">
    <source>
        <dbReference type="SAM" id="Phobius"/>
    </source>
</evidence>
<dbReference type="VEuPathDB" id="TrichDB:TVAGG3_1029290"/>
<dbReference type="AlphaFoldDB" id="A2F9D9"/>
<feature type="coiled-coil region" evidence="14">
    <location>
        <begin position="37"/>
        <end position="64"/>
    </location>
</feature>
<dbReference type="GO" id="GO:0032469">
    <property type="term" value="P:endoplasmic reticulum calcium ion homeostasis"/>
    <property type="evidence" value="ECO:0007669"/>
    <property type="project" value="InterPro"/>
</dbReference>
<evidence type="ECO:0000256" key="11">
    <source>
        <dbReference type="ARBA" id="ARBA00023065"/>
    </source>
</evidence>
<protein>
    <submittedName>
        <fullName evidence="16">Uncharacterized protein</fullName>
    </submittedName>
</protein>
<dbReference type="InParanoid" id="A2F9D9"/>
<dbReference type="GO" id="GO:0006874">
    <property type="term" value="P:intracellular calcium ion homeostasis"/>
    <property type="evidence" value="ECO:0000318"/>
    <property type="project" value="GO_Central"/>
</dbReference>
<sequence>MVNQLITNLALSFLCGAANSVLINFLSWVFIYRKENVQRLKKLHSQKTEQLNELKAESNDDEETEKKNAKRIKKLEIEIGKISQDISQAVMLPKMVLGILPWLIPFMLKDYFKNKVCLKLPFEVTSSLKFLTHRDLETEDLSDASFFFVFMLTNTWLKEAITKALDFYLPEQSMFDMFKGLPNA</sequence>
<reference evidence="16" key="2">
    <citation type="journal article" date="2007" name="Science">
        <title>Draft genome sequence of the sexually transmitted pathogen Trichomonas vaginalis.</title>
        <authorList>
            <person name="Carlton J.M."/>
            <person name="Hirt R.P."/>
            <person name="Silva J.C."/>
            <person name="Delcher A.L."/>
            <person name="Schatz M."/>
            <person name="Zhao Q."/>
            <person name="Wortman J.R."/>
            <person name="Bidwell S.L."/>
            <person name="Alsmark U.C.M."/>
            <person name="Besteiro S."/>
            <person name="Sicheritz-Ponten T."/>
            <person name="Noel C.J."/>
            <person name="Dacks J.B."/>
            <person name="Foster P.G."/>
            <person name="Simillion C."/>
            <person name="Van de Peer Y."/>
            <person name="Miranda-Saavedra D."/>
            <person name="Barton G.J."/>
            <person name="Westrop G.D."/>
            <person name="Mueller S."/>
            <person name="Dessi D."/>
            <person name="Fiori P.L."/>
            <person name="Ren Q."/>
            <person name="Paulsen I."/>
            <person name="Zhang H."/>
            <person name="Bastida-Corcuera F.D."/>
            <person name="Simoes-Barbosa A."/>
            <person name="Brown M.T."/>
            <person name="Hayes R.D."/>
            <person name="Mukherjee M."/>
            <person name="Okumura C.Y."/>
            <person name="Schneider R."/>
            <person name="Smith A.J."/>
            <person name="Vanacova S."/>
            <person name="Villalvazo M."/>
            <person name="Haas B.J."/>
            <person name="Pertea M."/>
            <person name="Feldblyum T.V."/>
            <person name="Utterback T.R."/>
            <person name="Shu C.L."/>
            <person name="Osoegawa K."/>
            <person name="de Jong P.J."/>
            <person name="Hrdy I."/>
            <person name="Horvathova L."/>
            <person name="Zubacova Z."/>
            <person name="Dolezal P."/>
            <person name="Malik S.B."/>
            <person name="Logsdon J.M. Jr."/>
            <person name="Henze K."/>
            <person name="Gupta A."/>
            <person name="Wang C.C."/>
            <person name="Dunne R.L."/>
            <person name="Upcroft J.A."/>
            <person name="Upcroft P."/>
            <person name="White O."/>
            <person name="Salzberg S.L."/>
            <person name="Tang P."/>
            <person name="Chiu C.-H."/>
            <person name="Lee Y.-S."/>
            <person name="Embley T.M."/>
            <person name="Coombs G.H."/>
            <person name="Mottram J.C."/>
            <person name="Tachezy J."/>
            <person name="Fraser-Liggett C.M."/>
            <person name="Johnson P.J."/>
        </authorList>
    </citation>
    <scope>NUCLEOTIDE SEQUENCE [LARGE SCALE GENOMIC DNA]</scope>
    <source>
        <strain evidence="16">G3</strain>
    </source>
</reference>
<dbReference type="RefSeq" id="XP_001311388.1">
    <property type="nucleotide sequence ID" value="XM_001311387.1"/>
</dbReference>
<dbReference type="eggNOG" id="KOG3312">
    <property type="taxonomic scope" value="Eukaryota"/>
</dbReference>
<dbReference type="Pfam" id="PF01956">
    <property type="entry name" value="EMC3_TMCO1"/>
    <property type="match status" value="1"/>
</dbReference>
<evidence type="ECO:0000256" key="7">
    <source>
        <dbReference type="ARBA" id="ARBA00022824"/>
    </source>
</evidence>
<dbReference type="SMR" id="A2F9D9"/>
<evidence type="ECO:0000256" key="10">
    <source>
        <dbReference type="ARBA" id="ARBA00023054"/>
    </source>
</evidence>
<evidence type="ECO:0000256" key="13">
    <source>
        <dbReference type="ARBA" id="ARBA00023303"/>
    </source>
</evidence>
<dbReference type="STRING" id="5722.A2F9D9"/>
<keyword evidence="17" id="KW-1185">Reference proteome</keyword>
<evidence type="ECO:0000256" key="5">
    <source>
        <dbReference type="ARBA" id="ARBA00022673"/>
    </source>
</evidence>
<keyword evidence="10 14" id="KW-0175">Coiled coil</keyword>
<feature type="transmembrane region" description="Helical" evidence="15">
    <location>
        <begin position="6"/>
        <end position="32"/>
    </location>
</feature>
<keyword evidence="13" id="KW-0407">Ion channel</keyword>
<keyword evidence="7" id="KW-0256">Endoplasmic reticulum</keyword>
<evidence type="ECO:0000256" key="2">
    <source>
        <dbReference type="ARBA" id="ARBA00006537"/>
    </source>
</evidence>
<keyword evidence="3" id="KW-0813">Transport</keyword>
<comment type="subcellular location">
    <subcellularLocation>
        <location evidence="1">Endoplasmic reticulum membrane</location>
        <topology evidence="1">Multi-pass membrane protein</topology>
    </subcellularLocation>
</comment>
<dbReference type="InterPro" id="IPR002809">
    <property type="entry name" value="EMC3/TMCO1"/>
</dbReference>
<evidence type="ECO:0000256" key="8">
    <source>
        <dbReference type="ARBA" id="ARBA00022837"/>
    </source>
</evidence>
<dbReference type="SMART" id="SM01415">
    <property type="entry name" value="DUF106"/>
    <property type="match status" value="1"/>
</dbReference>
<evidence type="ECO:0000313" key="17">
    <source>
        <dbReference type="Proteomes" id="UP000001542"/>
    </source>
</evidence>
<dbReference type="EMBL" id="DS113674">
    <property type="protein sequence ID" value="EAX98458.1"/>
    <property type="molecule type" value="Genomic_DNA"/>
</dbReference>
<evidence type="ECO:0000256" key="3">
    <source>
        <dbReference type="ARBA" id="ARBA00022448"/>
    </source>
</evidence>
<keyword evidence="6 15" id="KW-0812">Transmembrane</keyword>
<dbReference type="GO" id="GO:0005789">
    <property type="term" value="C:endoplasmic reticulum membrane"/>
    <property type="evidence" value="ECO:0007669"/>
    <property type="project" value="UniProtKB-SubCell"/>
</dbReference>
<keyword evidence="9 15" id="KW-1133">Transmembrane helix</keyword>